<evidence type="ECO:0008006" key="3">
    <source>
        <dbReference type="Google" id="ProtNLM"/>
    </source>
</evidence>
<sequence length="75" mass="8491">MALLSEAPIVRGDVRADVKQLVYVGEIGLAFDTLCSWMYEDSLAISREFYQRLLRLSVDLGEPEAVERLDELVTD</sequence>
<comment type="caution">
    <text evidence="1">The sequence shown here is derived from an EMBL/GenBank/DDBJ whole genome shotgun (WGS) entry which is preliminary data.</text>
</comment>
<dbReference type="AlphaFoldDB" id="A0A9W6RR91"/>
<name>A0A9W6RR91_9ACTN</name>
<accession>A0A9W6RR91</accession>
<protein>
    <recommendedName>
        <fullName evidence="3">MafI family immunity protein</fullName>
    </recommendedName>
</protein>
<gene>
    <name evidence="1" type="ORF">Airi01_083520</name>
</gene>
<evidence type="ECO:0000313" key="1">
    <source>
        <dbReference type="EMBL" id="GLY80085.1"/>
    </source>
</evidence>
<proteinExistence type="predicted"/>
<dbReference type="EMBL" id="BSTJ01000013">
    <property type="protein sequence ID" value="GLY80085.1"/>
    <property type="molecule type" value="Genomic_DNA"/>
</dbReference>
<dbReference type="NCBIfam" id="NF033691">
    <property type="entry name" value="immunity_MafI"/>
    <property type="match status" value="1"/>
</dbReference>
<dbReference type="InterPro" id="IPR047880">
    <property type="entry name" value="MafI-like"/>
</dbReference>
<organism evidence="1 2">
    <name type="scientific">Actinoallomurus iriomotensis</name>
    <dbReference type="NCBI Taxonomy" id="478107"/>
    <lineage>
        <taxon>Bacteria</taxon>
        <taxon>Bacillati</taxon>
        <taxon>Actinomycetota</taxon>
        <taxon>Actinomycetes</taxon>
        <taxon>Streptosporangiales</taxon>
        <taxon>Thermomonosporaceae</taxon>
        <taxon>Actinoallomurus</taxon>
    </lineage>
</organism>
<evidence type="ECO:0000313" key="2">
    <source>
        <dbReference type="Proteomes" id="UP001165135"/>
    </source>
</evidence>
<reference evidence="1" key="1">
    <citation type="submission" date="2023-03" db="EMBL/GenBank/DDBJ databases">
        <title>Actinoallomurus iriomotensis NBRC 103681.</title>
        <authorList>
            <person name="Ichikawa N."/>
            <person name="Sato H."/>
            <person name="Tonouchi N."/>
        </authorList>
    </citation>
    <scope>NUCLEOTIDE SEQUENCE</scope>
    <source>
        <strain evidence="1">NBRC 103681</strain>
    </source>
</reference>
<dbReference type="Proteomes" id="UP001165135">
    <property type="component" value="Unassembled WGS sequence"/>
</dbReference>